<keyword evidence="9 14" id="KW-0521">NADP</keyword>
<keyword evidence="6 14" id="KW-0686">Riboflavin biosynthesis</keyword>
<proteinExistence type="inferred from homology"/>
<feature type="binding site" evidence="16">
    <location>
        <begin position="292"/>
        <end position="298"/>
    </location>
    <ligand>
        <name>NADP(+)</name>
        <dbReference type="ChEBI" id="CHEBI:58349"/>
    </ligand>
</feature>
<feature type="binding site" evidence="16">
    <location>
        <position position="228"/>
    </location>
    <ligand>
        <name>substrate</name>
    </ligand>
</feature>
<dbReference type="InterPro" id="IPR002125">
    <property type="entry name" value="CMP_dCMP_dom"/>
</dbReference>
<dbReference type="CDD" id="cd01284">
    <property type="entry name" value="Riboflavin_deaminase-reductase"/>
    <property type="match status" value="1"/>
</dbReference>
<evidence type="ECO:0000256" key="9">
    <source>
        <dbReference type="ARBA" id="ARBA00022857"/>
    </source>
</evidence>
<feature type="binding site" evidence="17">
    <location>
        <position position="73"/>
    </location>
    <ligand>
        <name>Zn(2+)</name>
        <dbReference type="ChEBI" id="CHEBI:29105"/>
        <note>catalytic</note>
    </ligand>
</feature>
<gene>
    <name evidence="19" type="primary">ribD</name>
    <name evidence="19" type="ORF">IDM49_07075</name>
</gene>
<name>A0A7H2BBH9_9MICC</name>
<dbReference type="Pfam" id="PF01872">
    <property type="entry name" value="RibD_C"/>
    <property type="match status" value="1"/>
</dbReference>
<dbReference type="InterPro" id="IPR016193">
    <property type="entry name" value="Cytidine_deaminase-like"/>
</dbReference>
<feature type="binding site" evidence="16">
    <location>
        <position position="290"/>
    </location>
    <ligand>
        <name>substrate</name>
    </ligand>
</feature>
<feature type="binding site" evidence="16">
    <location>
        <position position="231"/>
    </location>
    <ligand>
        <name>substrate</name>
    </ligand>
</feature>
<comment type="pathway">
    <text evidence="2 14">Cofactor biosynthesis; riboflavin biosynthesis; 5-amino-6-(D-ribitylamino)uracil from GTP: step 2/4.</text>
</comment>
<feature type="domain" description="CMP/dCMP-type deaminase" evidence="18">
    <location>
        <begin position="25"/>
        <end position="147"/>
    </location>
</feature>
<evidence type="ECO:0000256" key="14">
    <source>
        <dbReference type="PIRNR" id="PIRNR006769"/>
    </source>
</evidence>
<keyword evidence="7 14" id="KW-0479">Metal-binding</keyword>
<evidence type="ECO:0000256" key="6">
    <source>
        <dbReference type="ARBA" id="ARBA00022619"/>
    </source>
</evidence>
<dbReference type="Pfam" id="PF00383">
    <property type="entry name" value="dCMP_cyt_deam_1"/>
    <property type="match status" value="1"/>
</dbReference>
<dbReference type="PANTHER" id="PTHR38011">
    <property type="entry name" value="DIHYDROFOLATE REDUCTASE FAMILY PROTEIN (AFU_ORTHOLOGUE AFUA_8G06820)"/>
    <property type="match status" value="1"/>
</dbReference>
<dbReference type="GO" id="GO:0008703">
    <property type="term" value="F:5-amino-6-(5-phosphoribosylamino)uracil reductase activity"/>
    <property type="evidence" value="ECO:0007669"/>
    <property type="project" value="UniProtKB-EC"/>
</dbReference>
<dbReference type="InterPro" id="IPR050765">
    <property type="entry name" value="Riboflavin_Biosynth_HTPR"/>
</dbReference>
<evidence type="ECO:0000256" key="16">
    <source>
        <dbReference type="PIRSR" id="PIRSR006769-2"/>
    </source>
</evidence>
<dbReference type="Gene3D" id="3.40.140.10">
    <property type="entry name" value="Cytidine Deaminase, domain 2"/>
    <property type="match status" value="1"/>
</dbReference>
<protein>
    <recommendedName>
        <fullName evidence="14">Riboflavin biosynthesis protein RibD</fullName>
    </recommendedName>
    <domain>
        <recommendedName>
            <fullName evidence="14">Diaminohydroxyphosphoribosylaminopyrimidine deaminase</fullName>
            <shortName evidence="14">DRAP deaminase</shortName>
            <ecNumber evidence="14">3.5.4.26</ecNumber>
        </recommendedName>
        <alternativeName>
            <fullName evidence="14">Riboflavin-specific deaminase</fullName>
        </alternativeName>
    </domain>
    <domain>
        <recommendedName>
            <fullName evidence="14">5-amino-6-(5-phosphoribosylamino)uracil reductase</fullName>
            <ecNumber evidence="14">1.1.1.193</ecNumber>
        </recommendedName>
        <alternativeName>
            <fullName evidence="14">HTP reductase</fullName>
        </alternativeName>
    </domain>
</protein>
<evidence type="ECO:0000259" key="18">
    <source>
        <dbReference type="PROSITE" id="PS51747"/>
    </source>
</evidence>
<feature type="binding site" evidence="16">
    <location>
        <position position="220"/>
    </location>
    <ligand>
        <name>NADP(+)</name>
        <dbReference type="ChEBI" id="CHEBI:58349"/>
    </ligand>
</feature>
<evidence type="ECO:0000256" key="12">
    <source>
        <dbReference type="ARBA" id="ARBA00049861"/>
    </source>
</evidence>
<evidence type="ECO:0000256" key="10">
    <source>
        <dbReference type="ARBA" id="ARBA00023002"/>
    </source>
</evidence>
<dbReference type="SUPFAM" id="SSF53927">
    <property type="entry name" value="Cytidine deaminase-like"/>
    <property type="match status" value="1"/>
</dbReference>
<feature type="binding site" evidence="17">
    <location>
        <position position="101"/>
    </location>
    <ligand>
        <name>Zn(2+)</name>
        <dbReference type="ChEBI" id="CHEBI:29105"/>
        <note>catalytic</note>
    </ligand>
</feature>
<keyword evidence="10 14" id="KW-0560">Oxidoreductase</keyword>
<feature type="binding site" evidence="16">
    <location>
        <position position="208"/>
    </location>
    <ligand>
        <name>substrate</name>
    </ligand>
</feature>
<comment type="catalytic activity">
    <reaction evidence="12 14">
        <text>5-amino-6-(5-phospho-D-ribitylamino)uracil + NADP(+) = 5-amino-6-(5-phospho-D-ribosylamino)uracil + NADPH + H(+)</text>
        <dbReference type="Rhea" id="RHEA:17845"/>
        <dbReference type="ChEBI" id="CHEBI:15378"/>
        <dbReference type="ChEBI" id="CHEBI:57783"/>
        <dbReference type="ChEBI" id="CHEBI:58349"/>
        <dbReference type="ChEBI" id="CHEBI:58421"/>
        <dbReference type="ChEBI" id="CHEBI:58453"/>
        <dbReference type="EC" id="1.1.1.193"/>
    </reaction>
</comment>
<dbReference type="KEGG" id="rter:IDM49_07075"/>
<dbReference type="PANTHER" id="PTHR38011:SF7">
    <property type="entry name" value="2,5-DIAMINO-6-RIBOSYLAMINO-4(3H)-PYRIMIDINONE 5'-PHOSPHATE REDUCTASE"/>
    <property type="match status" value="1"/>
</dbReference>
<dbReference type="GO" id="GO:0009231">
    <property type="term" value="P:riboflavin biosynthetic process"/>
    <property type="evidence" value="ECO:0007669"/>
    <property type="project" value="UniProtKB-UniPathway"/>
</dbReference>
<dbReference type="InterPro" id="IPR024072">
    <property type="entry name" value="DHFR-like_dom_sf"/>
</dbReference>
<keyword evidence="14 19" id="KW-0378">Hydrolase</keyword>
<dbReference type="NCBIfam" id="TIGR00326">
    <property type="entry name" value="eubact_ribD"/>
    <property type="match status" value="1"/>
</dbReference>
<keyword evidence="11" id="KW-0511">Multifunctional enzyme</keyword>
<dbReference type="GO" id="GO:0008835">
    <property type="term" value="F:diaminohydroxyphosphoribosylaminopyrimidine deaminase activity"/>
    <property type="evidence" value="ECO:0007669"/>
    <property type="project" value="UniProtKB-EC"/>
</dbReference>
<keyword evidence="8 14" id="KW-0862">Zinc</keyword>
<evidence type="ECO:0000256" key="5">
    <source>
        <dbReference type="ARBA" id="ARBA00007417"/>
    </source>
</evidence>
<evidence type="ECO:0000256" key="15">
    <source>
        <dbReference type="PIRSR" id="PIRSR006769-1"/>
    </source>
</evidence>
<evidence type="ECO:0000256" key="2">
    <source>
        <dbReference type="ARBA" id="ARBA00004882"/>
    </source>
</evidence>
<dbReference type="PIRSF" id="PIRSF006769">
    <property type="entry name" value="RibD"/>
    <property type="match status" value="1"/>
</dbReference>
<feature type="active site" description="Proton donor" evidence="15">
    <location>
        <position position="75"/>
    </location>
</feature>
<dbReference type="AlphaFoldDB" id="A0A7H2BBH9"/>
<dbReference type="PROSITE" id="PS51747">
    <property type="entry name" value="CYT_DCMP_DEAMINASES_2"/>
    <property type="match status" value="1"/>
</dbReference>
<evidence type="ECO:0000256" key="1">
    <source>
        <dbReference type="ARBA" id="ARBA00002151"/>
    </source>
</evidence>
<evidence type="ECO:0000256" key="3">
    <source>
        <dbReference type="ARBA" id="ARBA00004910"/>
    </source>
</evidence>
<dbReference type="InterPro" id="IPR004794">
    <property type="entry name" value="Eubact_RibD"/>
</dbReference>
<feature type="binding site" evidence="16">
    <location>
        <position position="224"/>
    </location>
    <ligand>
        <name>NADP(+)</name>
        <dbReference type="ChEBI" id="CHEBI:58349"/>
    </ligand>
</feature>
<accession>A0A7H2BBH9</accession>
<dbReference type="EMBL" id="CP061539">
    <property type="protein sequence ID" value="QNV37025.1"/>
    <property type="molecule type" value="Genomic_DNA"/>
</dbReference>
<dbReference type="SUPFAM" id="SSF53597">
    <property type="entry name" value="Dihydrofolate reductase-like"/>
    <property type="match status" value="1"/>
</dbReference>
<sequence length="364" mass="39337">MSPSTPARCKGNSNVHTMNIPWEPHTPEEAMQLAFKAARKGIRGGNPLVGAVITNEEGYVVHVGYHRGAGTAHAEADAIAQAELADTDLSDTTMYVTLEPCNHFGRTGPCSHAIAESGITKVVYAHPDMSDAEGGAQYLREQGVLVEEGLFKNESFLLNERWFRASAAKRPFVTAKVASTLDGYIAAEDGTSQWITGAEARSLGHKIRERSDAIMVGTGTVLADNPSLSARDEAGNLYERQPLRVALGMRDVPDEAMIRSGDNFVHLRTRDPHEGLEQLYALGVRQLMIEGGPAVVSAFLKADLVDELFWYQAPILLGSGSTAVQDLGITTLADAHRWAIDDLGMTPGTQIVGSDFRVHLIPNH</sequence>
<comment type="catalytic activity">
    <reaction evidence="13 14">
        <text>2,5-diamino-6-hydroxy-4-(5-phosphoribosylamino)-pyrimidine + H2O + H(+) = 5-amino-6-(5-phospho-D-ribosylamino)uracil + NH4(+)</text>
        <dbReference type="Rhea" id="RHEA:21868"/>
        <dbReference type="ChEBI" id="CHEBI:15377"/>
        <dbReference type="ChEBI" id="CHEBI:15378"/>
        <dbReference type="ChEBI" id="CHEBI:28938"/>
        <dbReference type="ChEBI" id="CHEBI:58453"/>
        <dbReference type="ChEBI" id="CHEBI:58614"/>
        <dbReference type="EC" id="3.5.4.26"/>
    </reaction>
</comment>
<dbReference type="EC" id="1.1.1.193" evidence="14"/>
<dbReference type="InterPro" id="IPR002734">
    <property type="entry name" value="RibDG_C"/>
</dbReference>
<evidence type="ECO:0000313" key="20">
    <source>
        <dbReference type="Proteomes" id="UP000516404"/>
    </source>
</evidence>
<dbReference type="GO" id="GO:0008270">
    <property type="term" value="F:zinc ion binding"/>
    <property type="evidence" value="ECO:0007669"/>
    <property type="project" value="InterPro"/>
</dbReference>
<dbReference type="PROSITE" id="PS00903">
    <property type="entry name" value="CYT_DCMP_DEAMINASES_1"/>
    <property type="match status" value="1"/>
</dbReference>
<comment type="similarity">
    <text evidence="4 14">In the N-terminal section; belongs to the cytidine and deoxycytidylate deaminase family.</text>
</comment>
<keyword evidence="20" id="KW-1185">Reference proteome</keyword>
<reference evidence="19 20" key="1">
    <citation type="submission" date="2020-09" db="EMBL/GenBank/DDBJ databases">
        <title>Investigation of environmental microbes.</title>
        <authorList>
            <person name="Ou Y."/>
            <person name="Kang Q."/>
        </authorList>
    </citation>
    <scope>NUCLEOTIDE SEQUENCE [LARGE SCALE GENOMIC DNA]</scope>
    <source>
        <strain evidence="19 20">KJZ-14</strain>
    </source>
</reference>
<feature type="binding site" evidence="16">
    <location>
        <position position="192"/>
    </location>
    <ligand>
        <name>substrate</name>
    </ligand>
</feature>
<evidence type="ECO:0000256" key="7">
    <source>
        <dbReference type="ARBA" id="ARBA00022723"/>
    </source>
</evidence>
<comment type="cofactor">
    <cofactor evidence="14 17">
        <name>Zn(2+)</name>
        <dbReference type="ChEBI" id="CHEBI:29105"/>
    </cofactor>
    <text evidence="14 17">Binds 1 zinc ion.</text>
</comment>
<organism evidence="19 20">
    <name type="scientific">Rothia terrae</name>
    <dbReference type="NCBI Taxonomy" id="396015"/>
    <lineage>
        <taxon>Bacteria</taxon>
        <taxon>Bacillati</taxon>
        <taxon>Actinomycetota</taxon>
        <taxon>Actinomycetes</taxon>
        <taxon>Micrococcales</taxon>
        <taxon>Micrococcaceae</taxon>
        <taxon>Rothia</taxon>
    </lineage>
</organism>
<dbReference type="EC" id="3.5.4.26" evidence="14"/>
<evidence type="ECO:0000256" key="17">
    <source>
        <dbReference type="PIRSR" id="PIRSR006769-3"/>
    </source>
</evidence>
<feature type="binding site" evidence="17">
    <location>
        <position position="110"/>
    </location>
    <ligand>
        <name>Zn(2+)</name>
        <dbReference type="ChEBI" id="CHEBI:29105"/>
        <note>catalytic</note>
    </ligand>
</feature>
<comment type="function">
    <text evidence="1 14">Converts 2,5-diamino-6-(ribosylamino)-4(3h)-pyrimidinone 5'-phosphate into 5-amino-6-(ribosylamino)-2,4(1h,3h)-pyrimidinedione 5'-phosphate.</text>
</comment>
<comment type="pathway">
    <text evidence="3 14">Cofactor biosynthesis; riboflavin biosynthesis; 5-amino-6-(D-ribitylamino)uracil from GTP: step 3/4.</text>
</comment>
<evidence type="ECO:0000256" key="11">
    <source>
        <dbReference type="ARBA" id="ARBA00023268"/>
    </source>
</evidence>
<feature type="binding site" evidence="16">
    <location>
        <position position="178"/>
    </location>
    <ligand>
        <name>NADP(+)</name>
        <dbReference type="ChEBI" id="CHEBI:58349"/>
    </ligand>
</feature>
<dbReference type="UniPathway" id="UPA00275">
    <property type="reaction ID" value="UER00401"/>
</dbReference>
<dbReference type="Gene3D" id="3.40.430.10">
    <property type="entry name" value="Dihydrofolate Reductase, subunit A"/>
    <property type="match status" value="2"/>
</dbReference>
<comment type="similarity">
    <text evidence="5 14">In the C-terminal section; belongs to the HTP reductase family.</text>
</comment>
<evidence type="ECO:0000256" key="4">
    <source>
        <dbReference type="ARBA" id="ARBA00005259"/>
    </source>
</evidence>
<evidence type="ECO:0000256" key="13">
    <source>
        <dbReference type="ARBA" id="ARBA00049886"/>
    </source>
</evidence>
<evidence type="ECO:0000313" key="19">
    <source>
        <dbReference type="EMBL" id="QNV37025.1"/>
    </source>
</evidence>
<dbReference type="InterPro" id="IPR016192">
    <property type="entry name" value="APOBEC/CMP_deaminase_Zn-bd"/>
</dbReference>
<dbReference type="Proteomes" id="UP000516404">
    <property type="component" value="Chromosome"/>
</dbReference>
<feature type="binding site" evidence="16">
    <location>
        <position position="194"/>
    </location>
    <ligand>
        <name>NADP(+)</name>
        <dbReference type="ChEBI" id="CHEBI:58349"/>
    </ligand>
</feature>
<evidence type="ECO:0000256" key="8">
    <source>
        <dbReference type="ARBA" id="ARBA00022833"/>
    </source>
</evidence>